<sequence>MKTTPHLFAQRLSKALLALSIGLFGLMVASGNLLDYDSNWQFVRHVLSMDTMQPWFHGDALRGRAIHSEAIQRLAYAAIIAGELAVGLLCAAGGAMLLLALRPTGRIWLPRGKACFTLGATLAILVWHTGFAVIGGEYFAMWANQFNGQFSAYAFTGIALLALIYVNQPESSADE</sequence>
<dbReference type="EMBL" id="PPTF01000002">
    <property type="protein sequence ID" value="POB00581.1"/>
    <property type="molecule type" value="Genomic_DNA"/>
</dbReference>
<keyword evidence="1" id="KW-0812">Transmembrane</keyword>
<organism evidence="2 3">
    <name type="scientific">Chromobacterium sinusclupearum</name>
    <dbReference type="NCBI Taxonomy" id="2077146"/>
    <lineage>
        <taxon>Bacteria</taxon>
        <taxon>Pseudomonadati</taxon>
        <taxon>Pseudomonadota</taxon>
        <taxon>Betaproteobacteria</taxon>
        <taxon>Neisseriales</taxon>
        <taxon>Chromobacteriaceae</taxon>
        <taxon>Chromobacterium</taxon>
    </lineage>
</organism>
<feature type="transmembrane region" description="Helical" evidence="1">
    <location>
        <begin position="113"/>
        <end position="134"/>
    </location>
</feature>
<evidence type="ECO:0008006" key="4">
    <source>
        <dbReference type="Google" id="ProtNLM"/>
    </source>
</evidence>
<feature type="transmembrane region" description="Helical" evidence="1">
    <location>
        <begin position="74"/>
        <end position="101"/>
    </location>
</feature>
<dbReference type="RefSeq" id="WP_103316618.1">
    <property type="nucleotide sequence ID" value="NZ_PPTF01000002.1"/>
</dbReference>
<proteinExistence type="predicted"/>
<comment type="caution">
    <text evidence="2">The sequence shown here is derived from an EMBL/GenBank/DDBJ whole genome shotgun (WGS) entry which is preliminary data.</text>
</comment>
<keyword evidence="1" id="KW-1133">Transmembrane helix</keyword>
<name>A0A2K4MTY8_9NEIS</name>
<evidence type="ECO:0000256" key="1">
    <source>
        <dbReference type="SAM" id="Phobius"/>
    </source>
</evidence>
<protein>
    <recommendedName>
        <fullName evidence="4">DUF2165 domain-containing protein</fullName>
    </recommendedName>
</protein>
<dbReference type="InterPro" id="IPR018681">
    <property type="entry name" value="DUF2165_transmembrane"/>
</dbReference>
<reference evidence="2 3" key="1">
    <citation type="submission" date="2018-01" db="EMBL/GenBank/DDBJ databases">
        <title>Genomic Sequence of Chromobacterium MWU13-2610 from wild cranberry bogs within the Cape Cod National Seashore.</title>
        <authorList>
            <person name="O'Hara-Hanley K."/>
            <person name="Soby S."/>
            <person name="Harrison A."/>
        </authorList>
    </citation>
    <scope>NUCLEOTIDE SEQUENCE [LARGE SCALE GENOMIC DNA]</scope>
    <source>
        <strain evidence="2 3">MWU13-2610</strain>
    </source>
</reference>
<gene>
    <name evidence="2" type="ORF">C2134_00480</name>
</gene>
<keyword evidence="1" id="KW-0472">Membrane</keyword>
<accession>A0A2K4MTY8</accession>
<dbReference type="Pfam" id="PF09933">
    <property type="entry name" value="DUF2165"/>
    <property type="match status" value="1"/>
</dbReference>
<dbReference type="AlphaFoldDB" id="A0A2K4MTY8"/>
<keyword evidence="3" id="KW-1185">Reference proteome</keyword>
<evidence type="ECO:0000313" key="3">
    <source>
        <dbReference type="Proteomes" id="UP000236416"/>
    </source>
</evidence>
<dbReference type="Proteomes" id="UP000236416">
    <property type="component" value="Unassembled WGS sequence"/>
</dbReference>
<feature type="transmembrane region" description="Helical" evidence="1">
    <location>
        <begin position="146"/>
        <end position="166"/>
    </location>
</feature>
<evidence type="ECO:0000313" key="2">
    <source>
        <dbReference type="EMBL" id="POB00581.1"/>
    </source>
</evidence>